<gene>
    <name evidence="7" type="ORF">GCM10011379_45720</name>
</gene>
<dbReference type="Gene3D" id="1.10.10.10">
    <property type="entry name" value="Winged helix-like DNA-binding domain superfamily/Winged helix DNA-binding domain"/>
    <property type="match status" value="1"/>
</dbReference>
<keyword evidence="7" id="KW-0240">DNA-directed RNA polymerase</keyword>
<keyword evidence="4" id="KW-0804">Transcription</keyword>
<comment type="similarity">
    <text evidence="1">Belongs to the sigma-70 factor family. ECF subfamily.</text>
</comment>
<dbReference type="InterPro" id="IPR007627">
    <property type="entry name" value="RNA_pol_sigma70_r2"/>
</dbReference>
<evidence type="ECO:0000256" key="2">
    <source>
        <dbReference type="ARBA" id="ARBA00023015"/>
    </source>
</evidence>
<proteinExistence type="inferred from homology"/>
<dbReference type="Gene3D" id="1.10.1740.10">
    <property type="match status" value="1"/>
</dbReference>
<evidence type="ECO:0000313" key="8">
    <source>
        <dbReference type="Proteomes" id="UP000627292"/>
    </source>
</evidence>
<dbReference type="GO" id="GO:0006352">
    <property type="term" value="P:DNA-templated transcription initiation"/>
    <property type="evidence" value="ECO:0007669"/>
    <property type="project" value="InterPro"/>
</dbReference>
<dbReference type="GO" id="GO:0016987">
    <property type="term" value="F:sigma factor activity"/>
    <property type="evidence" value="ECO:0007669"/>
    <property type="project" value="UniProtKB-KW"/>
</dbReference>
<dbReference type="GO" id="GO:0003677">
    <property type="term" value="F:DNA binding"/>
    <property type="evidence" value="ECO:0007669"/>
    <property type="project" value="InterPro"/>
</dbReference>
<dbReference type="NCBIfam" id="TIGR02937">
    <property type="entry name" value="sigma70-ECF"/>
    <property type="match status" value="1"/>
</dbReference>
<dbReference type="CDD" id="cd06171">
    <property type="entry name" value="Sigma70_r4"/>
    <property type="match status" value="1"/>
</dbReference>
<reference evidence="7" key="2">
    <citation type="submission" date="2020-09" db="EMBL/GenBank/DDBJ databases">
        <authorList>
            <person name="Sun Q."/>
            <person name="Zhou Y."/>
        </authorList>
    </citation>
    <scope>NUCLEOTIDE SEQUENCE</scope>
    <source>
        <strain evidence="7">CGMCC 1.15290</strain>
    </source>
</reference>
<feature type="domain" description="RNA polymerase sigma factor 70 region 4 type 2" evidence="6">
    <location>
        <begin position="105"/>
        <end position="157"/>
    </location>
</feature>
<evidence type="ECO:0000256" key="4">
    <source>
        <dbReference type="ARBA" id="ARBA00023163"/>
    </source>
</evidence>
<sequence length="165" mass="19424">MNDRTAQQQLYMHFYDDMYRLCYRYVTEPHAAVSVVNDGFLKVFKNIHQYNETAGAFRPWLKRVMVNTAIDYLRKKKTDIKVVEMSGVYEPAQEETGLNLKWSQQDLLRCLNQLPAMTRMVVNLVAFEGYSHREIAQQLDISEGASRWHLSEARKRLKQVLAIHR</sequence>
<dbReference type="InterPro" id="IPR013249">
    <property type="entry name" value="RNA_pol_sigma70_r4_t2"/>
</dbReference>
<dbReference type="PANTHER" id="PTHR43133">
    <property type="entry name" value="RNA POLYMERASE ECF-TYPE SIGMA FACTO"/>
    <property type="match status" value="1"/>
</dbReference>
<protein>
    <submittedName>
        <fullName evidence="7">DNA-directed RNA polymerase sigma-70 factor</fullName>
    </submittedName>
</protein>
<dbReference type="Proteomes" id="UP000627292">
    <property type="component" value="Unassembled WGS sequence"/>
</dbReference>
<name>A0A917J4P6_9BACT</name>
<feature type="domain" description="RNA polymerase sigma-70 region 2" evidence="5">
    <location>
        <begin position="10"/>
        <end position="77"/>
    </location>
</feature>
<dbReference type="GO" id="GO:0000428">
    <property type="term" value="C:DNA-directed RNA polymerase complex"/>
    <property type="evidence" value="ECO:0007669"/>
    <property type="project" value="UniProtKB-KW"/>
</dbReference>
<dbReference type="InterPro" id="IPR039425">
    <property type="entry name" value="RNA_pol_sigma-70-like"/>
</dbReference>
<dbReference type="EMBL" id="BMIB01000004">
    <property type="protein sequence ID" value="GGH78194.1"/>
    <property type="molecule type" value="Genomic_DNA"/>
</dbReference>
<comment type="caution">
    <text evidence="7">The sequence shown here is derived from an EMBL/GenBank/DDBJ whole genome shotgun (WGS) entry which is preliminary data.</text>
</comment>
<evidence type="ECO:0000259" key="6">
    <source>
        <dbReference type="Pfam" id="PF08281"/>
    </source>
</evidence>
<keyword evidence="2" id="KW-0805">Transcription regulation</keyword>
<organism evidence="7 8">
    <name type="scientific">Filimonas zeae</name>
    <dbReference type="NCBI Taxonomy" id="1737353"/>
    <lineage>
        <taxon>Bacteria</taxon>
        <taxon>Pseudomonadati</taxon>
        <taxon>Bacteroidota</taxon>
        <taxon>Chitinophagia</taxon>
        <taxon>Chitinophagales</taxon>
        <taxon>Chitinophagaceae</taxon>
        <taxon>Filimonas</taxon>
    </lineage>
</organism>
<dbReference type="AlphaFoldDB" id="A0A917J4P6"/>
<dbReference type="InterPro" id="IPR036388">
    <property type="entry name" value="WH-like_DNA-bd_sf"/>
</dbReference>
<evidence type="ECO:0000256" key="1">
    <source>
        <dbReference type="ARBA" id="ARBA00010641"/>
    </source>
</evidence>
<keyword evidence="8" id="KW-1185">Reference proteome</keyword>
<evidence type="ECO:0000256" key="3">
    <source>
        <dbReference type="ARBA" id="ARBA00023082"/>
    </source>
</evidence>
<dbReference type="Pfam" id="PF04542">
    <property type="entry name" value="Sigma70_r2"/>
    <property type="match status" value="1"/>
</dbReference>
<reference evidence="7" key="1">
    <citation type="journal article" date="2014" name="Int. J. Syst. Evol. Microbiol.">
        <title>Complete genome sequence of Corynebacterium casei LMG S-19264T (=DSM 44701T), isolated from a smear-ripened cheese.</title>
        <authorList>
            <consortium name="US DOE Joint Genome Institute (JGI-PGF)"/>
            <person name="Walter F."/>
            <person name="Albersmeier A."/>
            <person name="Kalinowski J."/>
            <person name="Ruckert C."/>
        </authorList>
    </citation>
    <scope>NUCLEOTIDE SEQUENCE</scope>
    <source>
        <strain evidence="7">CGMCC 1.15290</strain>
    </source>
</reference>
<dbReference type="PANTHER" id="PTHR43133:SF46">
    <property type="entry name" value="RNA POLYMERASE SIGMA-70 FACTOR ECF SUBFAMILY"/>
    <property type="match status" value="1"/>
</dbReference>
<evidence type="ECO:0000259" key="5">
    <source>
        <dbReference type="Pfam" id="PF04542"/>
    </source>
</evidence>
<accession>A0A917J4P6</accession>
<dbReference type="Pfam" id="PF08281">
    <property type="entry name" value="Sigma70_r4_2"/>
    <property type="match status" value="1"/>
</dbReference>
<keyword evidence="3" id="KW-0731">Sigma factor</keyword>
<dbReference type="SUPFAM" id="SSF88659">
    <property type="entry name" value="Sigma3 and sigma4 domains of RNA polymerase sigma factors"/>
    <property type="match status" value="1"/>
</dbReference>
<dbReference type="SUPFAM" id="SSF88946">
    <property type="entry name" value="Sigma2 domain of RNA polymerase sigma factors"/>
    <property type="match status" value="1"/>
</dbReference>
<dbReference type="InterPro" id="IPR013324">
    <property type="entry name" value="RNA_pol_sigma_r3/r4-like"/>
</dbReference>
<dbReference type="InterPro" id="IPR014284">
    <property type="entry name" value="RNA_pol_sigma-70_dom"/>
</dbReference>
<dbReference type="InterPro" id="IPR013325">
    <property type="entry name" value="RNA_pol_sigma_r2"/>
</dbReference>
<evidence type="ECO:0000313" key="7">
    <source>
        <dbReference type="EMBL" id="GGH78194.1"/>
    </source>
</evidence>